<evidence type="ECO:0000313" key="1">
    <source>
        <dbReference type="EMBL" id="MEQ2241893.1"/>
    </source>
</evidence>
<dbReference type="Proteomes" id="UP001482620">
    <property type="component" value="Unassembled WGS sequence"/>
</dbReference>
<sequence length="99" mass="11412">MRSSSWRVSPSWRPAFDLQRDRPDEIASSVASEARNTGELKGAAKRAHNIFGGRSGWEAIKSCSERWKGDEQRYRKGLGRNRRVHKCRAEISRRCCISY</sequence>
<name>A0ABV0U9N7_9TELE</name>
<accession>A0ABV0U9N7</accession>
<protein>
    <submittedName>
        <fullName evidence="1">Uncharacterized protein</fullName>
    </submittedName>
</protein>
<keyword evidence="2" id="KW-1185">Reference proteome</keyword>
<dbReference type="EMBL" id="JAHRIQ010062321">
    <property type="protein sequence ID" value="MEQ2241893.1"/>
    <property type="molecule type" value="Genomic_DNA"/>
</dbReference>
<organism evidence="1 2">
    <name type="scientific">Ilyodon furcidens</name>
    <name type="common">goldbreast splitfin</name>
    <dbReference type="NCBI Taxonomy" id="33524"/>
    <lineage>
        <taxon>Eukaryota</taxon>
        <taxon>Metazoa</taxon>
        <taxon>Chordata</taxon>
        <taxon>Craniata</taxon>
        <taxon>Vertebrata</taxon>
        <taxon>Euteleostomi</taxon>
        <taxon>Actinopterygii</taxon>
        <taxon>Neopterygii</taxon>
        <taxon>Teleostei</taxon>
        <taxon>Neoteleostei</taxon>
        <taxon>Acanthomorphata</taxon>
        <taxon>Ovalentaria</taxon>
        <taxon>Atherinomorphae</taxon>
        <taxon>Cyprinodontiformes</taxon>
        <taxon>Goodeidae</taxon>
        <taxon>Ilyodon</taxon>
    </lineage>
</organism>
<reference evidence="1 2" key="1">
    <citation type="submission" date="2021-06" db="EMBL/GenBank/DDBJ databases">
        <authorList>
            <person name="Palmer J.M."/>
        </authorList>
    </citation>
    <scope>NUCLEOTIDE SEQUENCE [LARGE SCALE GENOMIC DNA]</scope>
    <source>
        <strain evidence="2">if_2019</strain>
        <tissue evidence="1">Muscle</tissue>
    </source>
</reference>
<comment type="caution">
    <text evidence="1">The sequence shown here is derived from an EMBL/GenBank/DDBJ whole genome shotgun (WGS) entry which is preliminary data.</text>
</comment>
<gene>
    <name evidence="1" type="ORF">ILYODFUR_030075</name>
</gene>
<proteinExistence type="predicted"/>
<evidence type="ECO:0000313" key="2">
    <source>
        <dbReference type="Proteomes" id="UP001482620"/>
    </source>
</evidence>